<keyword evidence="3" id="KW-1185">Reference proteome</keyword>
<keyword evidence="1" id="KW-0812">Transmembrane</keyword>
<sequence>MTEEPDGLLGARGRRVLVLGSVVVMLMLLVWAGVQALRAPAAAPPVAAGQVRLGPEPGEAVEGYLARVPATLPAPGERAFALVQLAPEVTTAQAATLVGTAPVAQVVLRLPLPRVQTALRFESIPAGAPLAAALDTARQRAGYAAAAEAARSAAAEPTLDGGRPAAVARAEAAGYSQPCACVLALLVQADRAGLDRLAGTPVVRAVEAAPVGVTAPELALSPLLPDQTTAATPLPDDGPV</sequence>
<keyword evidence="1" id="KW-0472">Membrane</keyword>
<organism evidence="2 3">
    <name type="scientific">Pseudonocardia xishanensis</name>
    <dbReference type="NCBI Taxonomy" id="630995"/>
    <lineage>
        <taxon>Bacteria</taxon>
        <taxon>Bacillati</taxon>
        <taxon>Actinomycetota</taxon>
        <taxon>Actinomycetes</taxon>
        <taxon>Pseudonocardiales</taxon>
        <taxon>Pseudonocardiaceae</taxon>
        <taxon>Pseudonocardia</taxon>
    </lineage>
</organism>
<evidence type="ECO:0000313" key="3">
    <source>
        <dbReference type="Proteomes" id="UP001501598"/>
    </source>
</evidence>
<reference evidence="3" key="1">
    <citation type="journal article" date="2019" name="Int. J. Syst. Evol. Microbiol.">
        <title>The Global Catalogue of Microorganisms (GCM) 10K type strain sequencing project: providing services to taxonomists for standard genome sequencing and annotation.</title>
        <authorList>
            <consortium name="The Broad Institute Genomics Platform"/>
            <consortium name="The Broad Institute Genome Sequencing Center for Infectious Disease"/>
            <person name="Wu L."/>
            <person name="Ma J."/>
        </authorList>
    </citation>
    <scope>NUCLEOTIDE SEQUENCE [LARGE SCALE GENOMIC DNA]</scope>
    <source>
        <strain evidence="3">JCM 17906</strain>
    </source>
</reference>
<feature type="transmembrane region" description="Helical" evidence="1">
    <location>
        <begin position="16"/>
        <end position="34"/>
    </location>
</feature>
<dbReference type="EMBL" id="BAABGT010000032">
    <property type="protein sequence ID" value="GAA4545952.1"/>
    <property type="molecule type" value="Genomic_DNA"/>
</dbReference>
<gene>
    <name evidence="2" type="ORF">GCM10023175_26900</name>
</gene>
<evidence type="ECO:0000313" key="2">
    <source>
        <dbReference type="EMBL" id="GAA4545952.1"/>
    </source>
</evidence>
<evidence type="ECO:0000256" key="1">
    <source>
        <dbReference type="SAM" id="Phobius"/>
    </source>
</evidence>
<proteinExistence type="predicted"/>
<comment type="caution">
    <text evidence="2">The sequence shown here is derived from an EMBL/GenBank/DDBJ whole genome shotgun (WGS) entry which is preliminary data.</text>
</comment>
<accession>A0ABP8RS55</accession>
<name>A0ABP8RS55_9PSEU</name>
<protein>
    <submittedName>
        <fullName evidence="2">Uncharacterized protein</fullName>
    </submittedName>
</protein>
<keyword evidence="1" id="KW-1133">Transmembrane helix</keyword>
<dbReference type="RefSeq" id="WP_345416885.1">
    <property type="nucleotide sequence ID" value="NZ_BAABGT010000032.1"/>
</dbReference>
<dbReference type="Proteomes" id="UP001501598">
    <property type="component" value="Unassembled WGS sequence"/>
</dbReference>